<gene>
    <name evidence="2" type="ORF">EJB05_15259</name>
</gene>
<evidence type="ECO:0000259" key="1">
    <source>
        <dbReference type="Pfam" id="PF23622"/>
    </source>
</evidence>
<dbReference type="Gramene" id="TVU41715">
    <property type="protein sequence ID" value="TVU41715"/>
    <property type="gene ID" value="EJB05_15259"/>
</dbReference>
<comment type="caution">
    <text evidence="2">The sequence shown here is derived from an EMBL/GenBank/DDBJ whole genome shotgun (WGS) entry which is preliminary data.</text>
</comment>
<dbReference type="EMBL" id="RWGY01000007">
    <property type="protein sequence ID" value="TVU41715.1"/>
    <property type="molecule type" value="Genomic_DNA"/>
</dbReference>
<feature type="domain" description="At1g61320/AtMIF1 LRR" evidence="1">
    <location>
        <begin position="6"/>
        <end position="60"/>
    </location>
</feature>
<reference evidence="2 3" key="1">
    <citation type="journal article" date="2019" name="Sci. Rep.">
        <title>A high-quality genome of Eragrostis curvula grass provides insights into Poaceae evolution and supports new strategies to enhance forage quality.</title>
        <authorList>
            <person name="Carballo J."/>
            <person name="Santos B.A.C.M."/>
            <person name="Zappacosta D."/>
            <person name="Garbus I."/>
            <person name="Selva J.P."/>
            <person name="Gallo C.A."/>
            <person name="Diaz A."/>
            <person name="Albertini E."/>
            <person name="Caccamo M."/>
            <person name="Echenique V."/>
        </authorList>
    </citation>
    <scope>NUCLEOTIDE SEQUENCE [LARGE SCALE GENOMIC DNA]</scope>
    <source>
        <strain evidence="3">cv. Victoria</strain>
        <tissue evidence="2">Leaf</tissue>
    </source>
</reference>
<evidence type="ECO:0000313" key="2">
    <source>
        <dbReference type="EMBL" id="TVU41715.1"/>
    </source>
</evidence>
<protein>
    <recommendedName>
        <fullName evidence="1">At1g61320/AtMIF1 LRR domain-containing protein</fullName>
    </recommendedName>
</protein>
<feature type="non-terminal residue" evidence="2">
    <location>
        <position position="120"/>
    </location>
</feature>
<accession>A0A5J9W1E3</accession>
<evidence type="ECO:0000313" key="3">
    <source>
        <dbReference type="Proteomes" id="UP000324897"/>
    </source>
</evidence>
<name>A0A5J9W1E3_9POAL</name>
<dbReference type="AlphaFoldDB" id="A0A5J9W1E3"/>
<proteinExistence type="predicted"/>
<keyword evidence="3" id="KW-1185">Reference proteome</keyword>
<organism evidence="2 3">
    <name type="scientific">Eragrostis curvula</name>
    <name type="common">weeping love grass</name>
    <dbReference type="NCBI Taxonomy" id="38414"/>
    <lineage>
        <taxon>Eukaryota</taxon>
        <taxon>Viridiplantae</taxon>
        <taxon>Streptophyta</taxon>
        <taxon>Embryophyta</taxon>
        <taxon>Tracheophyta</taxon>
        <taxon>Spermatophyta</taxon>
        <taxon>Magnoliopsida</taxon>
        <taxon>Liliopsida</taxon>
        <taxon>Poales</taxon>
        <taxon>Poaceae</taxon>
        <taxon>PACMAD clade</taxon>
        <taxon>Chloridoideae</taxon>
        <taxon>Eragrostideae</taxon>
        <taxon>Eragrostidinae</taxon>
        <taxon>Eragrostis</taxon>
    </lineage>
</organism>
<dbReference type="Proteomes" id="UP000324897">
    <property type="component" value="Chromosome 4"/>
</dbReference>
<dbReference type="Pfam" id="PF23622">
    <property type="entry name" value="LRR_At1g61320_AtMIF1"/>
    <property type="match status" value="1"/>
</dbReference>
<dbReference type="InterPro" id="IPR055357">
    <property type="entry name" value="LRR_At1g61320_AtMIF1"/>
</dbReference>
<sequence>MAIVGHTKYEFPWRLFSGDRRSSLTSLCLNSCKFSVPRDFRGFSSLTKLFLVMMRMTLKETANSPHELPKPTEFTPDGHLKELILSLSPACGTFKIDTPALQRLEYCGELLPASTFQSLL</sequence>